<organism evidence="1 2">
    <name type="scientific">Bacillus mycoides</name>
    <dbReference type="NCBI Taxonomy" id="1405"/>
    <lineage>
        <taxon>Bacteria</taxon>
        <taxon>Bacillati</taxon>
        <taxon>Bacillota</taxon>
        <taxon>Bacilli</taxon>
        <taxon>Bacillales</taxon>
        <taxon>Bacillaceae</taxon>
        <taxon>Bacillus</taxon>
        <taxon>Bacillus cereus group</taxon>
    </lineage>
</organism>
<reference evidence="1 2" key="1">
    <citation type="submission" date="2016-08" db="EMBL/GenBank/DDBJ databases">
        <authorList>
            <person name="Seilhamer J.J."/>
        </authorList>
    </citation>
    <scope>NUCLEOTIDE SEQUENCE [LARGE SCALE GENOMIC DNA]</scope>
    <source>
        <strain evidence="1 2">SDA_GO95</strain>
    </source>
</reference>
<gene>
    <name evidence="1" type="ORF">BWGO95_03053</name>
</gene>
<dbReference type="RefSeq" id="WP_002107230.1">
    <property type="nucleotide sequence ID" value="NZ_CAKJWQ010000015.1"/>
</dbReference>
<proteinExistence type="predicted"/>
<evidence type="ECO:0000313" key="1">
    <source>
        <dbReference type="EMBL" id="SCB68906.1"/>
    </source>
</evidence>
<dbReference type="EMBL" id="FMAK01000035">
    <property type="protein sequence ID" value="SCB68906.1"/>
    <property type="molecule type" value="Genomic_DNA"/>
</dbReference>
<protein>
    <submittedName>
        <fullName evidence="1">Uncharacterized protein</fullName>
    </submittedName>
</protein>
<evidence type="ECO:0000313" key="2">
    <source>
        <dbReference type="Proteomes" id="UP000195696"/>
    </source>
</evidence>
<dbReference type="Proteomes" id="UP000195696">
    <property type="component" value="Unassembled WGS sequence"/>
</dbReference>
<dbReference type="AlphaFoldDB" id="A0A1C4F4H5"/>
<name>A0A1C4F4H5_BACMY</name>
<accession>A0A1C4F4H5</accession>
<sequence>MKKIKKILNNPFVKYPLTIISAIAIINVGYDLGSFLIRLKYI</sequence>